<reference evidence="1 2" key="1">
    <citation type="submission" date="2019-08" db="EMBL/GenBank/DDBJ databases">
        <title>In-depth cultivation of the pig gut microbiome towards novel bacterial diversity and tailored functional studies.</title>
        <authorList>
            <person name="Wylensek D."/>
            <person name="Hitch T.C.A."/>
            <person name="Clavel T."/>
        </authorList>
    </citation>
    <scope>NUCLEOTIDE SEQUENCE [LARGE SCALE GENOMIC DNA]</scope>
    <source>
        <strain evidence="1 2">WB03_NA08</strain>
    </source>
</reference>
<keyword evidence="1" id="KW-0378">Hydrolase</keyword>
<dbReference type="Pfam" id="PF07722">
    <property type="entry name" value="Peptidase_C26"/>
    <property type="match status" value="1"/>
</dbReference>
<dbReference type="PANTHER" id="PTHR43235">
    <property type="entry name" value="GLUTAMINE AMIDOTRANSFERASE PB2B2.05-RELATED"/>
    <property type="match status" value="1"/>
</dbReference>
<name>A0A6N7W9U3_9ACTO</name>
<dbReference type="PROSITE" id="PS51273">
    <property type="entry name" value="GATASE_TYPE_1"/>
    <property type="match status" value="1"/>
</dbReference>
<keyword evidence="2" id="KW-1185">Reference proteome</keyword>
<dbReference type="GO" id="GO:0033969">
    <property type="term" value="F:gamma-glutamyl-gamma-aminobutyrate hydrolase activity"/>
    <property type="evidence" value="ECO:0007669"/>
    <property type="project" value="TreeGrafter"/>
</dbReference>
<gene>
    <name evidence="1" type="ORF">FYJ24_10695</name>
</gene>
<dbReference type="GO" id="GO:0005829">
    <property type="term" value="C:cytosol"/>
    <property type="evidence" value="ECO:0007669"/>
    <property type="project" value="TreeGrafter"/>
</dbReference>
<protein>
    <submittedName>
        <fullName evidence="1">Gamma-glutamyl-gamma-aminobutyrate hydrolase family protein</fullName>
    </submittedName>
</protein>
<dbReference type="Proteomes" id="UP000470875">
    <property type="component" value="Unassembled WGS sequence"/>
</dbReference>
<organism evidence="1 2">
    <name type="scientific">Scrofimicrobium canadense</name>
    <dbReference type="NCBI Taxonomy" id="2652290"/>
    <lineage>
        <taxon>Bacteria</taxon>
        <taxon>Bacillati</taxon>
        <taxon>Actinomycetota</taxon>
        <taxon>Actinomycetes</taxon>
        <taxon>Actinomycetales</taxon>
        <taxon>Actinomycetaceae</taxon>
        <taxon>Scrofimicrobium</taxon>
    </lineage>
</organism>
<comment type="caution">
    <text evidence="1">The sequence shown here is derived from an EMBL/GenBank/DDBJ whole genome shotgun (WGS) entry which is preliminary data.</text>
</comment>
<accession>A0A6N7W9U3</accession>
<dbReference type="Gene3D" id="3.40.50.880">
    <property type="match status" value="1"/>
</dbReference>
<evidence type="ECO:0000313" key="2">
    <source>
        <dbReference type="Proteomes" id="UP000470875"/>
    </source>
</evidence>
<sequence length="280" mass="30210">MSRISDFDEKDSRAEAKFETMVAQRISRPTLLVSGVSENRSANPRETELTRRLVGRVLQVANDSWNVVVSWAEKDGVDGVLAHLDDADAVVVLGGPDIAPEHYQGTSPYPHEDSHYPVSDNAQLALVRTSIERDIPIMGICRGLQVMNVALGGSLIQHLDSGGHMNPRLLESFSFARHEVTFDSSVALGAALREASGSDRATIHSAHHQAIGTLADSLVVAARSDDGIIEAIQHRSAAAVAVQWHPEDPDADDTILRALLVYLGQGCCMCMSNSRMLAVA</sequence>
<dbReference type="SUPFAM" id="SSF52317">
    <property type="entry name" value="Class I glutamine amidotransferase-like"/>
    <property type="match status" value="1"/>
</dbReference>
<proteinExistence type="predicted"/>
<evidence type="ECO:0000313" key="1">
    <source>
        <dbReference type="EMBL" id="MSS85212.1"/>
    </source>
</evidence>
<dbReference type="RefSeq" id="WP_154546265.1">
    <property type="nucleotide sequence ID" value="NZ_VULO01000013.1"/>
</dbReference>
<dbReference type="GO" id="GO:0006598">
    <property type="term" value="P:polyamine catabolic process"/>
    <property type="evidence" value="ECO:0007669"/>
    <property type="project" value="TreeGrafter"/>
</dbReference>
<dbReference type="PANTHER" id="PTHR43235:SF1">
    <property type="entry name" value="GLUTAMINE AMIDOTRANSFERASE PB2B2.05-RELATED"/>
    <property type="match status" value="1"/>
</dbReference>
<dbReference type="AlphaFoldDB" id="A0A6N7W9U3"/>
<dbReference type="InterPro" id="IPR044668">
    <property type="entry name" value="PuuD-like"/>
</dbReference>
<dbReference type="InterPro" id="IPR029062">
    <property type="entry name" value="Class_I_gatase-like"/>
</dbReference>
<dbReference type="InterPro" id="IPR011697">
    <property type="entry name" value="Peptidase_C26"/>
</dbReference>
<dbReference type="EMBL" id="VULO01000013">
    <property type="protein sequence ID" value="MSS85212.1"/>
    <property type="molecule type" value="Genomic_DNA"/>
</dbReference>